<dbReference type="KEGG" id="xfa:XF_1939"/>
<reference evidence="1 2" key="1">
    <citation type="journal article" date="2000" name="Nature">
        <title>The genome sequence of the plant pathogen Xylella fastidiosa.</title>
        <authorList>
            <person name="Simpson A.J."/>
            <person name="Reinach F.C."/>
            <person name="Arruda P."/>
            <person name="Abreu F.A."/>
            <person name="Acencio M."/>
            <person name="Alvarenga R."/>
            <person name="Alves L.M."/>
            <person name="Araya J.E."/>
            <person name="Baia G.S."/>
            <person name="Baptista C.S."/>
            <person name="Barros M.H."/>
            <person name="Bonaccorsi E.D."/>
            <person name="Bordin S."/>
            <person name="Bove J.M."/>
            <person name="Briones M.R."/>
            <person name="Bueno M.R."/>
            <person name="Camargo A.A."/>
            <person name="Camargo L.E."/>
            <person name="Carraro D.M."/>
            <person name="Carrer H."/>
            <person name="Colauto N.B."/>
            <person name="Colombo C."/>
            <person name="Costa F.F."/>
            <person name="Costa M.C."/>
            <person name="Costa-Neto C.M."/>
            <person name="Coutinho L.L."/>
            <person name="Cristofani M."/>
            <person name="Dias-Neto E."/>
            <person name="Docena C."/>
            <person name="El-Dorry H."/>
            <person name="Facincani A.P."/>
            <person name="Ferreira A.J."/>
            <person name="Ferreira V.C."/>
            <person name="Ferro J.A."/>
            <person name="Fraga J.S."/>
            <person name="Franca S.C."/>
            <person name="Franco M.C."/>
            <person name="Frohme M."/>
            <person name="Furlan L.R."/>
            <person name="Garnier M."/>
            <person name="Goldman G.H."/>
            <person name="Goldman M.H."/>
            <person name="Gomes S.L."/>
            <person name="Gruber A."/>
            <person name="Ho P.L."/>
            <person name="Hoheisel J.D."/>
            <person name="Junqueira M.L."/>
            <person name="Kemper E.L."/>
            <person name="Kitajima J.P."/>
            <person name="Krieger J.E."/>
            <person name="Kuramae E.E."/>
            <person name="Laigret F."/>
            <person name="Lambais M.R."/>
            <person name="Leite L.C."/>
            <person name="Lemos E.G."/>
            <person name="Lemos M.V."/>
            <person name="Lopes S.A."/>
            <person name="Lopes C.R."/>
            <person name="Machado J.A."/>
            <person name="Machado M.A."/>
            <person name="Madeira A.M."/>
            <person name="Madeira H.M."/>
            <person name="Marino C.L."/>
            <person name="Marques M.V."/>
            <person name="Martins E.A."/>
            <person name="Martins E.M."/>
            <person name="Matsukuma A.Y."/>
            <person name="Menck C.F."/>
            <person name="Miracca E.C."/>
            <person name="Miyaki C.Y."/>
            <person name="Monteriro-Vitorello C.B."/>
            <person name="Moon D.H."/>
            <person name="Nagai M.A."/>
            <person name="Nascimento A.L."/>
            <person name="Netto L.E."/>
            <person name="Nhani A.Jr."/>
            <person name="Nobrega F.G."/>
            <person name="Nunes L.R."/>
            <person name="Oliveira M.A."/>
            <person name="de Oliveira M.C."/>
            <person name="de Oliveira R.C."/>
            <person name="Palmieri D.A."/>
            <person name="Paris A."/>
            <person name="Peixoto B.R."/>
            <person name="Pereira G.A."/>
            <person name="Pereira H.A.Jr."/>
            <person name="Pesquero J.B."/>
            <person name="Quaggio R.B."/>
            <person name="Roberto P.G."/>
            <person name="Rodrigues V."/>
            <person name="de M Rosa A.J."/>
            <person name="de Rosa V.E.Jr."/>
            <person name="de Sa R.G."/>
            <person name="Santelli R.V."/>
            <person name="Sawasaki H.E."/>
            <person name="da Silva A.C."/>
            <person name="da Silva A.M."/>
            <person name="da Silva F.R."/>
            <person name="da Silva W.A.Jr."/>
            <person name="da Silveira J.F."/>
            <person name="Silvestri M.L."/>
            <person name="Siqueira W.J."/>
            <person name="de Souza A.A."/>
            <person name="de Souza A.P."/>
            <person name="Terenzi M.F."/>
            <person name="Truffi D."/>
            <person name="Tsai S.M."/>
            <person name="Tsuhako M.H."/>
            <person name="Vallada H."/>
            <person name="Van Sluys M.A."/>
            <person name="Verjovski-Almeida S."/>
            <person name="Vettore A.L."/>
            <person name="Zago M.A."/>
            <person name="Zatz M."/>
            <person name="Meidanis J."/>
            <person name="Setubal J.C."/>
        </authorList>
    </citation>
    <scope>NUCLEOTIDE SEQUENCE [LARGE SCALE GENOMIC DNA]</scope>
    <source>
        <strain evidence="1 2">9a5c</strain>
    </source>
</reference>
<dbReference type="HOGENOM" id="CLU_3241682_0_0_6"/>
<sequence>MCVVKSNAGCAKSIHLLSSWASASKMSLHYEVALIFGSFLGFL</sequence>
<gene>
    <name evidence="1" type="ordered locus">XF_1939</name>
</gene>
<dbReference type="PIR" id="H82619">
    <property type="entry name" value="H82619"/>
</dbReference>
<name>Q9PC46_XYLFA</name>
<dbReference type="STRING" id="160492.XF_1939"/>
<dbReference type="Proteomes" id="UP000000812">
    <property type="component" value="Chromosome"/>
</dbReference>
<dbReference type="AlphaFoldDB" id="Q9PC46"/>
<evidence type="ECO:0000313" key="2">
    <source>
        <dbReference type="Proteomes" id="UP000000812"/>
    </source>
</evidence>
<dbReference type="EMBL" id="AE003849">
    <property type="protein sequence ID" value="AAF84741.1"/>
    <property type="molecule type" value="Genomic_DNA"/>
</dbReference>
<organism evidence="1 2">
    <name type="scientific">Xylella fastidiosa (strain 9a5c)</name>
    <dbReference type="NCBI Taxonomy" id="160492"/>
    <lineage>
        <taxon>Bacteria</taxon>
        <taxon>Pseudomonadati</taxon>
        <taxon>Pseudomonadota</taxon>
        <taxon>Gammaproteobacteria</taxon>
        <taxon>Lysobacterales</taxon>
        <taxon>Lysobacteraceae</taxon>
        <taxon>Xylella</taxon>
    </lineage>
</organism>
<proteinExistence type="predicted"/>
<accession>Q9PC46</accession>
<protein>
    <submittedName>
        <fullName evidence="1">Uncharacterized protein</fullName>
    </submittedName>
</protein>
<evidence type="ECO:0000313" key="1">
    <source>
        <dbReference type="EMBL" id="AAF84741.1"/>
    </source>
</evidence>